<sequence>YPPEVPCQATVFQHKREHVKIAFFLVTQKRVIRTRKVEGRVVSPEGGFSDKKIELSGAKTR</sequence>
<protein>
    <submittedName>
        <fullName evidence="1">Putative ovule protein</fullName>
    </submittedName>
</protein>
<name>A0A0V0GGE0_SOLCH</name>
<dbReference type="AlphaFoldDB" id="A0A0V0GGE0"/>
<organism evidence="1">
    <name type="scientific">Solanum chacoense</name>
    <name type="common">Chaco potato</name>
    <dbReference type="NCBI Taxonomy" id="4108"/>
    <lineage>
        <taxon>Eukaryota</taxon>
        <taxon>Viridiplantae</taxon>
        <taxon>Streptophyta</taxon>
        <taxon>Embryophyta</taxon>
        <taxon>Tracheophyta</taxon>
        <taxon>Spermatophyta</taxon>
        <taxon>Magnoliopsida</taxon>
        <taxon>eudicotyledons</taxon>
        <taxon>Gunneridae</taxon>
        <taxon>Pentapetalae</taxon>
        <taxon>asterids</taxon>
        <taxon>lamiids</taxon>
        <taxon>Solanales</taxon>
        <taxon>Solanaceae</taxon>
        <taxon>Solanoideae</taxon>
        <taxon>Solaneae</taxon>
        <taxon>Solanum</taxon>
    </lineage>
</organism>
<feature type="non-terminal residue" evidence="1">
    <location>
        <position position="1"/>
    </location>
</feature>
<proteinExistence type="predicted"/>
<accession>A0A0V0GGE0</accession>
<reference evidence="1" key="1">
    <citation type="submission" date="2015-12" db="EMBL/GenBank/DDBJ databases">
        <title>Gene expression during late stages of embryo sac development: a critical building block for successful pollen-pistil interactions.</title>
        <authorList>
            <person name="Liu Y."/>
            <person name="Joly V."/>
            <person name="Sabar M."/>
            <person name="Matton D.P."/>
        </authorList>
    </citation>
    <scope>NUCLEOTIDE SEQUENCE</scope>
</reference>
<dbReference type="EMBL" id="GEDG01041740">
    <property type="protein sequence ID" value="JAP06331.1"/>
    <property type="molecule type" value="Transcribed_RNA"/>
</dbReference>
<evidence type="ECO:0000313" key="1">
    <source>
        <dbReference type="EMBL" id="JAP06331.1"/>
    </source>
</evidence>